<evidence type="ECO:0000313" key="2">
    <source>
        <dbReference type="EMBL" id="SVE35718.1"/>
    </source>
</evidence>
<keyword evidence="1" id="KW-0472">Membrane</keyword>
<dbReference type="InterPro" id="IPR012902">
    <property type="entry name" value="N_methyl_site"/>
</dbReference>
<evidence type="ECO:0000256" key="1">
    <source>
        <dbReference type="SAM" id="Phobius"/>
    </source>
</evidence>
<dbReference type="Pfam" id="PF07963">
    <property type="entry name" value="N_methyl"/>
    <property type="match status" value="1"/>
</dbReference>
<proteinExistence type="predicted"/>
<accession>A0A383CVQ1</accession>
<keyword evidence="1" id="KW-1133">Transmembrane helix</keyword>
<sequence length="44" mass="4900">MSQKQDRQIKILSRRAFTLIELLVVIAIIAILASLLLPALARAK</sequence>
<evidence type="ECO:0008006" key="3">
    <source>
        <dbReference type="Google" id="ProtNLM"/>
    </source>
</evidence>
<name>A0A383CVQ1_9ZZZZ</name>
<feature type="non-terminal residue" evidence="2">
    <location>
        <position position="44"/>
    </location>
</feature>
<keyword evidence="1" id="KW-0812">Transmembrane</keyword>
<reference evidence="2" key="1">
    <citation type="submission" date="2018-05" db="EMBL/GenBank/DDBJ databases">
        <authorList>
            <person name="Lanie J.A."/>
            <person name="Ng W.-L."/>
            <person name="Kazmierczak K.M."/>
            <person name="Andrzejewski T.M."/>
            <person name="Davidsen T.M."/>
            <person name="Wayne K.J."/>
            <person name="Tettelin H."/>
            <person name="Glass J.I."/>
            <person name="Rusch D."/>
            <person name="Podicherti R."/>
            <person name="Tsui H.-C.T."/>
            <person name="Winkler M.E."/>
        </authorList>
    </citation>
    <scope>NUCLEOTIDE SEQUENCE</scope>
</reference>
<dbReference type="NCBIfam" id="TIGR02532">
    <property type="entry name" value="IV_pilin_GFxxxE"/>
    <property type="match status" value="1"/>
</dbReference>
<dbReference type="Gene3D" id="3.30.700.10">
    <property type="entry name" value="Glycoprotein, Type 4 Pilin"/>
    <property type="match status" value="1"/>
</dbReference>
<protein>
    <recommendedName>
        <fullName evidence="3">Type II secretion system protein GspG C-terminal domain-containing protein</fullName>
    </recommendedName>
</protein>
<organism evidence="2">
    <name type="scientific">marine metagenome</name>
    <dbReference type="NCBI Taxonomy" id="408172"/>
    <lineage>
        <taxon>unclassified sequences</taxon>
        <taxon>metagenomes</taxon>
        <taxon>ecological metagenomes</taxon>
    </lineage>
</organism>
<dbReference type="EMBL" id="UINC01211706">
    <property type="protein sequence ID" value="SVE35718.1"/>
    <property type="molecule type" value="Genomic_DNA"/>
</dbReference>
<dbReference type="SUPFAM" id="SSF54523">
    <property type="entry name" value="Pili subunits"/>
    <property type="match status" value="1"/>
</dbReference>
<gene>
    <name evidence="2" type="ORF">METZ01_LOCUS488572</name>
</gene>
<feature type="transmembrane region" description="Helical" evidence="1">
    <location>
        <begin position="20"/>
        <end position="41"/>
    </location>
</feature>
<dbReference type="InterPro" id="IPR045584">
    <property type="entry name" value="Pilin-like"/>
</dbReference>
<dbReference type="AlphaFoldDB" id="A0A383CVQ1"/>